<keyword evidence="4 5" id="KW-0472">Membrane</keyword>
<dbReference type="PROSITE" id="PS50261">
    <property type="entry name" value="G_PROTEIN_RECEP_F2_4"/>
    <property type="match status" value="1"/>
</dbReference>
<dbReference type="GO" id="GO:0007166">
    <property type="term" value="P:cell surface receptor signaling pathway"/>
    <property type="evidence" value="ECO:0007669"/>
    <property type="project" value="InterPro"/>
</dbReference>
<dbReference type="PANTHER" id="PTHR45620">
    <property type="entry name" value="PDF RECEPTOR-LIKE PROTEIN-RELATED"/>
    <property type="match status" value="1"/>
</dbReference>
<dbReference type="GO" id="GO:0007188">
    <property type="term" value="P:adenylate cyclase-modulating G protein-coupled receptor signaling pathway"/>
    <property type="evidence" value="ECO:0007669"/>
    <property type="project" value="TreeGrafter"/>
</dbReference>
<dbReference type="GO" id="GO:0008528">
    <property type="term" value="F:G protein-coupled peptide receptor activity"/>
    <property type="evidence" value="ECO:0007669"/>
    <property type="project" value="TreeGrafter"/>
</dbReference>
<proteinExistence type="predicted"/>
<dbReference type="InterPro" id="IPR017981">
    <property type="entry name" value="GPCR_2-like_7TM"/>
</dbReference>
<evidence type="ECO:0000256" key="3">
    <source>
        <dbReference type="ARBA" id="ARBA00022989"/>
    </source>
</evidence>
<feature type="non-terminal residue" evidence="7">
    <location>
        <position position="196"/>
    </location>
</feature>
<keyword evidence="2 5" id="KW-0812">Transmembrane</keyword>
<dbReference type="Gene3D" id="1.20.1070.10">
    <property type="entry name" value="Rhodopsin 7-helix transmembrane proteins"/>
    <property type="match status" value="1"/>
</dbReference>
<feature type="transmembrane region" description="Helical" evidence="5">
    <location>
        <begin position="140"/>
        <end position="165"/>
    </location>
</feature>
<comment type="caution">
    <text evidence="7">The sequence shown here is derived from an EMBL/GenBank/DDBJ whole genome shotgun (WGS) entry which is preliminary data.</text>
</comment>
<gene>
    <name evidence="7" type="ORF">BSL78_13103</name>
</gene>
<feature type="domain" description="G-protein coupled receptors family 2 profile 2" evidence="6">
    <location>
        <begin position="53"/>
        <end position="196"/>
    </location>
</feature>
<dbReference type="InterPro" id="IPR050332">
    <property type="entry name" value="GPCR_2"/>
</dbReference>
<sequence length="196" mass="22593">MSIDAQAHRRCGADGFWEQHVYEDCSQIGPPGTVPPGYTEDDLKFYSKVINGAKILEVIGITMSLMAVLVALYIFHSFRSLRNHRTRIHQHLFLAFLIRLTLDVIFMINRFKKKASDSLEPVGINKFPPLVKVMELCREYARLCTFTWMFVEGIYLNSLLSTAVFRKPNFLWYYLIGWASPIPFVLAFCIAMQKTS</sequence>
<evidence type="ECO:0000313" key="7">
    <source>
        <dbReference type="EMBL" id="PIK49998.1"/>
    </source>
</evidence>
<name>A0A2G8KPW7_STIJA</name>
<keyword evidence="7" id="KW-0675">Receptor</keyword>
<protein>
    <submittedName>
        <fullName evidence="7">Putative PDF receptor-like</fullName>
    </submittedName>
</protein>
<dbReference type="InterPro" id="IPR000832">
    <property type="entry name" value="GPCR_2_secretin-like"/>
</dbReference>
<dbReference type="Pfam" id="PF00002">
    <property type="entry name" value="7tm_2"/>
    <property type="match status" value="1"/>
</dbReference>
<organism evidence="7 8">
    <name type="scientific">Stichopus japonicus</name>
    <name type="common">Sea cucumber</name>
    <dbReference type="NCBI Taxonomy" id="307972"/>
    <lineage>
        <taxon>Eukaryota</taxon>
        <taxon>Metazoa</taxon>
        <taxon>Echinodermata</taxon>
        <taxon>Eleutherozoa</taxon>
        <taxon>Echinozoa</taxon>
        <taxon>Holothuroidea</taxon>
        <taxon>Aspidochirotacea</taxon>
        <taxon>Aspidochirotida</taxon>
        <taxon>Stichopodidae</taxon>
        <taxon>Apostichopus</taxon>
    </lineage>
</organism>
<evidence type="ECO:0000256" key="5">
    <source>
        <dbReference type="SAM" id="Phobius"/>
    </source>
</evidence>
<keyword evidence="8" id="KW-1185">Reference proteome</keyword>
<dbReference type="GO" id="GO:0005886">
    <property type="term" value="C:plasma membrane"/>
    <property type="evidence" value="ECO:0007669"/>
    <property type="project" value="TreeGrafter"/>
</dbReference>
<dbReference type="AlphaFoldDB" id="A0A2G8KPW7"/>
<dbReference type="PRINTS" id="PR00249">
    <property type="entry name" value="GPCRSECRETIN"/>
</dbReference>
<keyword evidence="3 5" id="KW-1133">Transmembrane helix</keyword>
<dbReference type="EMBL" id="MRZV01000437">
    <property type="protein sequence ID" value="PIK49998.1"/>
    <property type="molecule type" value="Genomic_DNA"/>
</dbReference>
<accession>A0A2G8KPW7</accession>
<feature type="transmembrane region" description="Helical" evidence="5">
    <location>
        <begin position="171"/>
        <end position="192"/>
    </location>
</feature>
<evidence type="ECO:0000259" key="6">
    <source>
        <dbReference type="PROSITE" id="PS50261"/>
    </source>
</evidence>
<dbReference type="Proteomes" id="UP000230750">
    <property type="component" value="Unassembled WGS sequence"/>
</dbReference>
<dbReference type="PANTHER" id="PTHR45620:SF17">
    <property type="entry name" value="PDF RECEPTOR"/>
    <property type="match status" value="1"/>
</dbReference>
<evidence type="ECO:0000256" key="4">
    <source>
        <dbReference type="ARBA" id="ARBA00023136"/>
    </source>
</evidence>
<comment type="subcellular location">
    <subcellularLocation>
        <location evidence="1">Membrane</location>
        <topology evidence="1">Multi-pass membrane protein</topology>
    </subcellularLocation>
</comment>
<dbReference type="OrthoDB" id="5967113at2759"/>
<evidence type="ECO:0000313" key="8">
    <source>
        <dbReference type="Proteomes" id="UP000230750"/>
    </source>
</evidence>
<feature type="transmembrane region" description="Helical" evidence="5">
    <location>
        <begin position="88"/>
        <end position="108"/>
    </location>
</feature>
<dbReference type="STRING" id="307972.A0A2G8KPW7"/>
<evidence type="ECO:0000256" key="1">
    <source>
        <dbReference type="ARBA" id="ARBA00004141"/>
    </source>
</evidence>
<feature type="transmembrane region" description="Helical" evidence="5">
    <location>
        <begin position="55"/>
        <end position="76"/>
    </location>
</feature>
<evidence type="ECO:0000256" key="2">
    <source>
        <dbReference type="ARBA" id="ARBA00022692"/>
    </source>
</evidence>
<reference evidence="7 8" key="1">
    <citation type="journal article" date="2017" name="PLoS Biol.">
        <title>The sea cucumber genome provides insights into morphological evolution and visceral regeneration.</title>
        <authorList>
            <person name="Zhang X."/>
            <person name="Sun L."/>
            <person name="Yuan J."/>
            <person name="Sun Y."/>
            <person name="Gao Y."/>
            <person name="Zhang L."/>
            <person name="Li S."/>
            <person name="Dai H."/>
            <person name="Hamel J.F."/>
            <person name="Liu C."/>
            <person name="Yu Y."/>
            <person name="Liu S."/>
            <person name="Lin W."/>
            <person name="Guo K."/>
            <person name="Jin S."/>
            <person name="Xu P."/>
            <person name="Storey K.B."/>
            <person name="Huan P."/>
            <person name="Zhang T."/>
            <person name="Zhou Y."/>
            <person name="Zhang J."/>
            <person name="Lin C."/>
            <person name="Li X."/>
            <person name="Xing L."/>
            <person name="Huo D."/>
            <person name="Sun M."/>
            <person name="Wang L."/>
            <person name="Mercier A."/>
            <person name="Li F."/>
            <person name="Yang H."/>
            <person name="Xiang J."/>
        </authorList>
    </citation>
    <scope>NUCLEOTIDE SEQUENCE [LARGE SCALE GENOMIC DNA]</scope>
    <source>
        <strain evidence="7">Shaxun</strain>
        <tissue evidence="7">Muscle</tissue>
    </source>
</reference>